<dbReference type="AlphaFoldDB" id="A0A2H3BEV3"/>
<evidence type="ECO:0000313" key="2">
    <source>
        <dbReference type="Proteomes" id="UP000218334"/>
    </source>
</evidence>
<dbReference type="EMBL" id="KZ293433">
    <property type="protein sequence ID" value="PBK68200.1"/>
    <property type="molecule type" value="Genomic_DNA"/>
</dbReference>
<accession>A0A2H3BEV3</accession>
<reference evidence="2" key="1">
    <citation type="journal article" date="2017" name="Nat. Ecol. Evol.">
        <title>Genome expansion and lineage-specific genetic innovations in the forest pathogenic fungi Armillaria.</title>
        <authorList>
            <person name="Sipos G."/>
            <person name="Prasanna A.N."/>
            <person name="Walter M.C."/>
            <person name="O'Connor E."/>
            <person name="Balint B."/>
            <person name="Krizsan K."/>
            <person name="Kiss B."/>
            <person name="Hess J."/>
            <person name="Varga T."/>
            <person name="Slot J."/>
            <person name="Riley R."/>
            <person name="Boka B."/>
            <person name="Rigling D."/>
            <person name="Barry K."/>
            <person name="Lee J."/>
            <person name="Mihaltcheva S."/>
            <person name="LaButti K."/>
            <person name="Lipzen A."/>
            <person name="Waldron R."/>
            <person name="Moloney N.M."/>
            <person name="Sperisen C."/>
            <person name="Kredics L."/>
            <person name="Vagvoelgyi C."/>
            <person name="Patrignani A."/>
            <person name="Fitzpatrick D."/>
            <person name="Nagy I."/>
            <person name="Doyle S."/>
            <person name="Anderson J.B."/>
            <person name="Grigoriev I.V."/>
            <person name="Gueldener U."/>
            <person name="Muensterkoetter M."/>
            <person name="Nagy L.G."/>
        </authorList>
    </citation>
    <scope>NUCLEOTIDE SEQUENCE [LARGE SCALE GENOMIC DNA]</scope>
    <source>
        <strain evidence="2">28-4</strain>
    </source>
</reference>
<protein>
    <submittedName>
        <fullName evidence="1">Uncharacterized protein</fullName>
    </submittedName>
</protein>
<organism evidence="1 2">
    <name type="scientific">Armillaria solidipes</name>
    <dbReference type="NCBI Taxonomy" id="1076256"/>
    <lineage>
        <taxon>Eukaryota</taxon>
        <taxon>Fungi</taxon>
        <taxon>Dikarya</taxon>
        <taxon>Basidiomycota</taxon>
        <taxon>Agaricomycotina</taxon>
        <taxon>Agaricomycetes</taxon>
        <taxon>Agaricomycetidae</taxon>
        <taxon>Agaricales</taxon>
        <taxon>Marasmiineae</taxon>
        <taxon>Physalacriaceae</taxon>
        <taxon>Armillaria</taxon>
    </lineage>
</organism>
<name>A0A2H3BEV3_9AGAR</name>
<dbReference type="Proteomes" id="UP000218334">
    <property type="component" value="Unassembled WGS sequence"/>
</dbReference>
<keyword evidence="2" id="KW-1185">Reference proteome</keyword>
<gene>
    <name evidence="1" type="ORF">ARMSODRAFT_888051</name>
</gene>
<evidence type="ECO:0000313" key="1">
    <source>
        <dbReference type="EMBL" id="PBK68200.1"/>
    </source>
</evidence>
<sequence>MTSFSRTSTSTSNWWRHLYTKHLSLWVAACDKLKIKITADAVEAIVATYRESQGQEHKNTPSVASNVGGVPAFSLEAFVDALVAFIAVNDQSFNVIESPELRRIFLMLRKGLTDADIPHQTQIQSQVMEIWEEHLKQLSREMQVSFLHIVDHLCIALKMGWISFDNASNNDTMLAWLETLLTQRGIPFDALKRHIR</sequence>
<proteinExistence type="predicted"/>